<dbReference type="Pfam" id="PF13604">
    <property type="entry name" value="AAA_30"/>
    <property type="match status" value="1"/>
</dbReference>
<feature type="region of interest" description="Disordered" evidence="1">
    <location>
        <begin position="1336"/>
        <end position="1386"/>
    </location>
</feature>
<reference evidence="4" key="1">
    <citation type="journal article" date="2019" name="Int. J. Syst. Evol. Microbiol.">
        <title>The Global Catalogue of Microorganisms (GCM) 10K type strain sequencing project: providing services to taxonomists for standard genome sequencing and annotation.</title>
        <authorList>
            <consortium name="The Broad Institute Genomics Platform"/>
            <consortium name="The Broad Institute Genome Sequencing Center for Infectious Disease"/>
            <person name="Wu L."/>
            <person name="Ma J."/>
        </authorList>
    </citation>
    <scope>NUCLEOTIDE SEQUENCE [LARGE SCALE GENOMIC DNA]</scope>
    <source>
        <strain evidence="4">JCM 16014</strain>
    </source>
</reference>
<organism evidence="3 4">
    <name type="scientific">Catenulispora yoronensis</name>
    <dbReference type="NCBI Taxonomy" id="450799"/>
    <lineage>
        <taxon>Bacteria</taxon>
        <taxon>Bacillati</taxon>
        <taxon>Actinomycetota</taxon>
        <taxon>Actinomycetes</taxon>
        <taxon>Catenulisporales</taxon>
        <taxon>Catenulisporaceae</taxon>
        <taxon>Catenulispora</taxon>
    </lineage>
</organism>
<dbReference type="SUPFAM" id="SSF52540">
    <property type="entry name" value="P-loop containing nucleoside triphosphate hydrolases"/>
    <property type="match status" value="2"/>
</dbReference>
<feature type="region of interest" description="Disordered" evidence="1">
    <location>
        <begin position="1296"/>
        <end position="1315"/>
    </location>
</feature>
<accession>A0ABP5FPG6</accession>
<evidence type="ECO:0000313" key="4">
    <source>
        <dbReference type="Proteomes" id="UP001500751"/>
    </source>
</evidence>
<sequence length="1386" mass="150404">MTMHKLTAGDGYTYLTRHIAGGDVDRVRGQDAAGYYTAKGNPPGMWIGCGAPLLDVAGQRVTEDQMRHVFGSGMHPDADRIIAEHLDEHLRADMTDRQLAKVRADAIKAATLGTAFPAYEPLARFDSRVAERLEQIRDTTGRPPTEAEIKKIHTEESRRARAAVAGFDLVFAPVKSAALVWALDERPEVRAAVQEAHEAARDAALEILETHAAYTRAGRGGIAQIEAKGLVAARFDHFDSRAGDPNLHTHVAISSKVQGVDGIWRSLDARALYKMTVAVSEFYNTRFETELTGRIGVSWTERPDTTGKREPVREIAGIDPQMVAHFSSRRTEIEARYEQLLRTFRREHGYDPSRAVCHDLARQANLETREGKKAPRSLAEMREDWRVSLVDAFGRKAVRELMSAVTGTAAEPSAKTAEPVDVDAMAAAVVARVGQGRSTWTVWNLRAEAERSARIEHGVSTPAEHQELVSAIVAAAVSPAHSIRVDAPALLDEPASLRRSDKESVFTEHGAARFTSAAILAAETRLVEAAKTHTAFGATTARVGAVLDGFEARSGVRLDAGQRAMATAFAVDDRLVVAGIGPAGSGKTTAMRAYAEAVAATGQRLIPLATSSAAADVLARDLGTKAENLHKFLHEYSDSPTASASKALWSGTGIPAWARGFALRPGDVVLVDEAGMAGTFNLDRLVQIATHRGAVVRLLGDYRQLGAVESGGALRLIANEAGAVELSTLHRFQNPREAEATLKVRVGDSSALDFYADAGRIRSGSAQGMIEAAYAGWKTDMLAGKKTIMAAATTADVTALSAQARLDRIEAGHVESDGVRLRDGNLAGFGDWIVTRDNDRKNKVARGRDWVKNGDAWTVTKRHRDGSLTVKNIAHEGTVRLSAEYVANSVELLYATTTNRAQGSTVDTAHPLITPEMSRENLYVILTRARQRTTFYVETHELLPFDEDDRLDRVKNDPRQFAAHEVLTTILNREGNEPSATETIAASQQAAGSLATIAPRFQHVLETAVRPAYKELVYKTFTVDDSTENGDTSIPDAIATGPGYAKLRRTLLATDQAGHSPAALLARAANDIGITDADSLSDQPAADLARRINTLLDLRHTAAPEQDRRPARLPVWYSIPAAADASTAADIPPYLRHAQDVIASRVDQLADIALAERPAWLTVLGPVPGDERAAVDWRRHVAAVAAYRDQHQITTDDPRQVLGSHSDADDAAGTPYRHAVQAVLAARDINHLDDHADPRELYRALPEDDRQRVNLMIASSLGALFLDPDVSASEWPALLPEHAEHLRLALLAHGHLGQRGQGPADTAVSSTRPVEMTLADRRRATRDAERAACRERILSGQGRDQTPSRQQRQGQTVAKRIAKPEEGLRLVEQPQQTQQQGRQVGM</sequence>
<dbReference type="RefSeq" id="WP_344666572.1">
    <property type="nucleotide sequence ID" value="NZ_BAAAQN010000017.1"/>
</dbReference>
<keyword evidence="4" id="KW-1185">Reference proteome</keyword>
<dbReference type="Proteomes" id="UP001500751">
    <property type="component" value="Unassembled WGS sequence"/>
</dbReference>
<evidence type="ECO:0000256" key="1">
    <source>
        <dbReference type="SAM" id="MobiDB-lite"/>
    </source>
</evidence>
<proteinExistence type="predicted"/>
<dbReference type="Pfam" id="PF08751">
    <property type="entry name" value="TrwC"/>
    <property type="match status" value="1"/>
</dbReference>
<protein>
    <recommendedName>
        <fullName evidence="2">TrwC relaxase domain-containing protein</fullName>
    </recommendedName>
</protein>
<dbReference type="SUPFAM" id="SSF55464">
    <property type="entry name" value="Origin of replication-binding domain, RBD-like"/>
    <property type="match status" value="1"/>
</dbReference>
<evidence type="ECO:0000313" key="3">
    <source>
        <dbReference type="EMBL" id="GAA2031313.1"/>
    </source>
</evidence>
<dbReference type="InterPro" id="IPR014862">
    <property type="entry name" value="TrwC"/>
</dbReference>
<name>A0ABP5FPG6_9ACTN</name>
<comment type="caution">
    <text evidence="3">The sequence shown here is derived from an EMBL/GenBank/DDBJ whole genome shotgun (WGS) entry which is preliminary data.</text>
</comment>
<dbReference type="Gene3D" id="3.40.50.300">
    <property type="entry name" value="P-loop containing nucleotide triphosphate hydrolases"/>
    <property type="match status" value="2"/>
</dbReference>
<dbReference type="NCBIfam" id="NF041492">
    <property type="entry name" value="MobF"/>
    <property type="match status" value="1"/>
</dbReference>
<dbReference type="EMBL" id="BAAAQN010000017">
    <property type="protein sequence ID" value="GAA2031313.1"/>
    <property type="molecule type" value="Genomic_DNA"/>
</dbReference>
<dbReference type="InterPro" id="IPR027417">
    <property type="entry name" value="P-loop_NTPase"/>
</dbReference>
<gene>
    <name evidence="3" type="ORF">GCM10009839_34010</name>
</gene>
<feature type="compositionally biased region" description="Polar residues" evidence="1">
    <location>
        <begin position="1342"/>
        <end position="1356"/>
    </location>
</feature>
<feature type="domain" description="TrwC relaxase" evidence="2">
    <location>
        <begin position="8"/>
        <end position="388"/>
    </location>
</feature>
<evidence type="ECO:0000259" key="2">
    <source>
        <dbReference type="Pfam" id="PF08751"/>
    </source>
</evidence>
<feature type="compositionally biased region" description="Low complexity" evidence="1">
    <location>
        <begin position="1373"/>
        <end position="1386"/>
    </location>
</feature>
<dbReference type="CDD" id="cd18809">
    <property type="entry name" value="SF1_C_RecD"/>
    <property type="match status" value="1"/>
</dbReference>